<evidence type="ECO:0000256" key="9">
    <source>
        <dbReference type="RuleBase" id="RU362011"/>
    </source>
</evidence>
<evidence type="ECO:0000256" key="1">
    <source>
        <dbReference type="ARBA" id="ARBA00004141"/>
    </source>
</evidence>
<feature type="transmembrane region" description="Helical" evidence="9">
    <location>
        <begin position="394"/>
        <end position="420"/>
    </location>
</feature>
<feature type="transmembrane region" description="Helical" evidence="9">
    <location>
        <begin position="292"/>
        <end position="312"/>
    </location>
</feature>
<dbReference type="InterPro" id="IPR046342">
    <property type="entry name" value="CBS_dom_sf"/>
</dbReference>
<evidence type="ECO:0000313" key="11">
    <source>
        <dbReference type="EMBL" id="OCS87476.1"/>
    </source>
</evidence>
<reference evidence="11 12" key="1">
    <citation type="submission" date="2016-07" db="EMBL/GenBank/DDBJ databases">
        <title>Caryophanon tenue genome sequencing.</title>
        <authorList>
            <person name="Verma A."/>
            <person name="Pal Y."/>
            <person name="Krishnamurthi S."/>
        </authorList>
    </citation>
    <scope>NUCLEOTIDE SEQUENCE [LARGE SCALE GENOMIC DNA]</scope>
    <source>
        <strain evidence="11 12">DSM 14152</strain>
    </source>
</reference>
<dbReference type="OrthoDB" id="9790355at2"/>
<comment type="subunit">
    <text evidence="9">Homodimer.</text>
</comment>
<evidence type="ECO:0000259" key="10">
    <source>
        <dbReference type="PROSITE" id="PS51371"/>
    </source>
</evidence>
<comment type="similarity">
    <text evidence="2 9">Belongs to the SLC41A transporter family.</text>
</comment>
<sequence>MMDEKVERDEAQRMIDTLTQYLQTGNIDAFRDEFFELHPYDQAQFYEKVTPDIRQIIYQYLSPEELAEIFQALELDDDEYVEFLNEMDINYAATMLSEMNSDDAVDVLNELDDDERDSYLNLMDDETVEEISELMQYENYTAGAIMTTEYVAINENSTTRSAMHILRNEAPTAETIYYLFVINMKKQLVGVLSLRDLIVADDDVLIRDVMNERVVSVHVKDDQEEVAQIMRDYNFLALPVIDDQQELLGIITVDDIIDVIDEEAEDDYSKLAGISDFDHADQGPFTAAKKRLPWLVMLLFLGMITASLMAQFEDTLDAVAILAIFIPLISGTSGNSGTQALAVAVRGLATKEAGDEESKLKLLLRELSTGMVMGVLCAVVVTGIVYFWKGELVIGMLVGAAMCCSIIVATLAGALIPLLMHRIGVDPAVASGPFITTLNDITSILIYLGLATVFIL</sequence>
<dbReference type="Proteomes" id="UP000093199">
    <property type="component" value="Unassembled WGS sequence"/>
</dbReference>
<evidence type="ECO:0000256" key="6">
    <source>
        <dbReference type="ARBA" id="ARBA00022989"/>
    </source>
</evidence>
<evidence type="ECO:0000256" key="4">
    <source>
        <dbReference type="ARBA" id="ARBA00022692"/>
    </source>
</evidence>
<feature type="domain" description="CBS" evidence="10">
    <location>
        <begin position="146"/>
        <end position="209"/>
    </location>
</feature>
<evidence type="ECO:0000256" key="5">
    <source>
        <dbReference type="ARBA" id="ARBA00022842"/>
    </source>
</evidence>
<accession>A0A1C0YJW9</accession>
<keyword evidence="9" id="KW-0479">Metal-binding</keyword>
<keyword evidence="4 9" id="KW-0812">Transmembrane</keyword>
<dbReference type="InterPro" id="IPR006667">
    <property type="entry name" value="SLC41_membr_dom"/>
</dbReference>
<evidence type="ECO:0000313" key="12">
    <source>
        <dbReference type="Proteomes" id="UP000093199"/>
    </source>
</evidence>
<organism evidence="11 12">
    <name type="scientific">Caryophanon tenue</name>
    <dbReference type="NCBI Taxonomy" id="33978"/>
    <lineage>
        <taxon>Bacteria</taxon>
        <taxon>Bacillati</taxon>
        <taxon>Bacillota</taxon>
        <taxon>Bacilli</taxon>
        <taxon>Bacillales</taxon>
        <taxon>Caryophanaceae</taxon>
        <taxon>Caryophanon</taxon>
    </lineage>
</organism>
<comment type="function">
    <text evidence="9">Acts as a magnesium transporter.</text>
</comment>
<keyword evidence="12" id="KW-1185">Reference proteome</keyword>
<dbReference type="AlphaFoldDB" id="A0A1C0YJW9"/>
<dbReference type="InterPro" id="IPR038076">
    <property type="entry name" value="MgtE_N_sf"/>
</dbReference>
<dbReference type="SUPFAM" id="SSF54631">
    <property type="entry name" value="CBS-domain pair"/>
    <property type="match status" value="1"/>
</dbReference>
<dbReference type="GO" id="GO:0015095">
    <property type="term" value="F:magnesium ion transmembrane transporter activity"/>
    <property type="evidence" value="ECO:0007669"/>
    <property type="project" value="UniProtKB-UniRule"/>
</dbReference>
<protein>
    <recommendedName>
        <fullName evidence="9">Magnesium transporter MgtE</fullName>
    </recommendedName>
</protein>
<dbReference type="Pfam" id="PF01769">
    <property type="entry name" value="MgtE"/>
    <property type="match status" value="1"/>
</dbReference>
<dbReference type="Gene3D" id="3.10.580.10">
    <property type="entry name" value="CBS-domain"/>
    <property type="match status" value="1"/>
</dbReference>
<dbReference type="InterPro" id="IPR006669">
    <property type="entry name" value="MgtE_transporter"/>
</dbReference>
<keyword evidence="3 9" id="KW-0813">Transport</keyword>
<evidence type="ECO:0000256" key="8">
    <source>
        <dbReference type="PROSITE-ProRule" id="PRU00703"/>
    </source>
</evidence>
<dbReference type="SUPFAM" id="SSF158791">
    <property type="entry name" value="MgtE N-terminal domain-like"/>
    <property type="match status" value="1"/>
</dbReference>
<dbReference type="PANTHER" id="PTHR43773">
    <property type="entry name" value="MAGNESIUM TRANSPORTER MGTE"/>
    <property type="match status" value="1"/>
</dbReference>
<comment type="caution">
    <text evidence="11">The sequence shown here is derived from an EMBL/GenBank/DDBJ whole genome shotgun (WGS) entry which is preliminary data.</text>
</comment>
<dbReference type="PANTHER" id="PTHR43773:SF1">
    <property type="entry name" value="MAGNESIUM TRANSPORTER MGTE"/>
    <property type="match status" value="1"/>
</dbReference>
<dbReference type="InterPro" id="IPR000644">
    <property type="entry name" value="CBS_dom"/>
</dbReference>
<dbReference type="Pfam" id="PF00571">
    <property type="entry name" value="CBS"/>
    <property type="match status" value="2"/>
</dbReference>
<dbReference type="EMBL" id="MASJ01000003">
    <property type="protein sequence ID" value="OCS87476.1"/>
    <property type="molecule type" value="Genomic_DNA"/>
</dbReference>
<keyword evidence="9" id="KW-1003">Cell membrane</keyword>
<dbReference type="Pfam" id="PF03448">
    <property type="entry name" value="MgtE_N"/>
    <property type="match status" value="1"/>
</dbReference>
<keyword evidence="6 9" id="KW-1133">Transmembrane helix</keyword>
<feature type="domain" description="CBS" evidence="10">
    <location>
        <begin position="210"/>
        <end position="268"/>
    </location>
</feature>
<keyword evidence="8" id="KW-0129">CBS domain</keyword>
<dbReference type="Gene3D" id="1.10.357.20">
    <property type="entry name" value="SLC41 divalent cation transporters, integral membrane domain"/>
    <property type="match status" value="1"/>
</dbReference>
<keyword evidence="5 9" id="KW-0460">Magnesium</keyword>
<feature type="transmembrane region" description="Helical" evidence="9">
    <location>
        <begin position="366"/>
        <end position="388"/>
    </location>
</feature>
<dbReference type="Gene3D" id="1.25.60.10">
    <property type="entry name" value="MgtE N-terminal domain-like"/>
    <property type="match status" value="1"/>
</dbReference>
<proteinExistence type="inferred from homology"/>
<keyword evidence="7 9" id="KW-0472">Membrane</keyword>
<dbReference type="NCBIfam" id="TIGR00400">
    <property type="entry name" value="mgtE"/>
    <property type="match status" value="1"/>
</dbReference>
<dbReference type="PROSITE" id="PS51371">
    <property type="entry name" value="CBS"/>
    <property type="match status" value="2"/>
</dbReference>
<dbReference type="SMART" id="SM00116">
    <property type="entry name" value="CBS"/>
    <property type="match status" value="2"/>
</dbReference>
<evidence type="ECO:0000256" key="7">
    <source>
        <dbReference type="ARBA" id="ARBA00023136"/>
    </source>
</evidence>
<dbReference type="SUPFAM" id="SSF161093">
    <property type="entry name" value="MgtE membrane domain-like"/>
    <property type="match status" value="1"/>
</dbReference>
<dbReference type="SMART" id="SM00924">
    <property type="entry name" value="MgtE_N"/>
    <property type="match status" value="1"/>
</dbReference>
<dbReference type="InterPro" id="IPR036739">
    <property type="entry name" value="SLC41_membr_dom_sf"/>
</dbReference>
<evidence type="ECO:0000256" key="2">
    <source>
        <dbReference type="ARBA" id="ARBA00009749"/>
    </source>
</evidence>
<dbReference type="GO" id="GO:0005886">
    <property type="term" value="C:plasma membrane"/>
    <property type="evidence" value="ECO:0007669"/>
    <property type="project" value="UniProtKB-SubCell"/>
</dbReference>
<dbReference type="CDD" id="cd04606">
    <property type="entry name" value="CBS_pair_Mg_transporter"/>
    <property type="match status" value="1"/>
</dbReference>
<dbReference type="InterPro" id="IPR006668">
    <property type="entry name" value="Mg_transptr_MgtE_intracell_dom"/>
</dbReference>
<gene>
    <name evidence="11" type="ORF">A6M13_09205</name>
</gene>
<dbReference type="STRING" id="33978.A6M13_09205"/>
<feature type="transmembrane region" description="Helical" evidence="9">
    <location>
        <begin position="318"/>
        <end position="345"/>
    </location>
</feature>
<comment type="subcellular location">
    <subcellularLocation>
        <location evidence="9">Cell membrane</location>
        <topology evidence="9">Multi-pass membrane protein</topology>
    </subcellularLocation>
    <subcellularLocation>
        <location evidence="1">Membrane</location>
        <topology evidence="1">Multi-pass membrane protein</topology>
    </subcellularLocation>
</comment>
<feature type="transmembrane region" description="Helical" evidence="9">
    <location>
        <begin position="432"/>
        <end position="455"/>
    </location>
</feature>
<dbReference type="GO" id="GO:0046872">
    <property type="term" value="F:metal ion binding"/>
    <property type="evidence" value="ECO:0007669"/>
    <property type="project" value="UniProtKB-KW"/>
</dbReference>
<name>A0A1C0YJW9_9BACL</name>
<evidence type="ECO:0000256" key="3">
    <source>
        <dbReference type="ARBA" id="ARBA00022448"/>
    </source>
</evidence>